<evidence type="ECO:0000256" key="2">
    <source>
        <dbReference type="ARBA" id="ARBA00022679"/>
    </source>
</evidence>
<dbReference type="Gene3D" id="3.30.200.20">
    <property type="entry name" value="Phosphorylase Kinase, domain 1"/>
    <property type="match status" value="1"/>
</dbReference>
<keyword evidence="2" id="KW-0808">Transferase</keyword>
<evidence type="ECO:0000256" key="1">
    <source>
        <dbReference type="ARBA" id="ARBA00022527"/>
    </source>
</evidence>
<dbReference type="InterPro" id="IPR051175">
    <property type="entry name" value="CLK_kinases"/>
</dbReference>
<dbReference type="Gene3D" id="1.10.510.10">
    <property type="entry name" value="Transferase(Phosphotransferase) domain 1"/>
    <property type="match status" value="1"/>
</dbReference>
<reference evidence="7 8" key="1">
    <citation type="journal article" date="2019" name="Nat. Ecol. Evol.">
        <title>Megaphylogeny resolves global patterns of mushroom evolution.</title>
        <authorList>
            <person name="Varga T."/>
            <person name="Krizsan K."/>
            <person name="Foldi C."/>
            <person name="Dima B."/>
            <person name="Sanchez-Garcia M."/>
            <person name="Sanchez-Ramirez S."/>
            <person name="Szollosi G.J."/>
            <person name="Szarkandi J.G."/>
            <person name="Papp V."/>
            <person name="Albert L."/>
            <person name="Andreopoulos W."/>
            <person name="Angelini C."/>
            <person name="Antonin V."/>
            <person name="Barry K.W."/>
            <person name="Bougher N.L."/>
            <person name="Buchanan P."/>
            <person name="Buyck B."/>
            <person name="Bense V."/>
            <person name="Catcheside P."/>
            <person name="Chovatia M."/>
            <person name="Cooper J."/>
            <person name="Damon W."/>
            <person name="Desjardin D."/>
            <person name="Finy P."/>
            <person name="Geml J."/>
            <person name="Haridas S."/>
            <person name="Hughes K."/>
            <person name="Justo A."/>
            <person name="Karasinski D."/>
            <person name="Kautmanova I."/>
            <person name="Kiss B."/>
            <person name="Kocsube S."/>
            <person name="Kotiranta H."/>
            <person name="LaButti K.M."/>
            <person name="Lechner B.E."/>
            <person name="Liimatainen K."/>
            <person name="Lipzen A."/>
            <person name="Lukacs Z."/>
            <person name="Mihaltcheva S."/>
            <person name="Morgado L.N."/>
            <person name="Niskanen T."/>
            <person name="Noordeloos M.E."/>
            <person name="Ohm R.A."/>
            <person name="Ortiz-Santana B."/>
            <person name="Ovrebo C."/>
            <person name="Racz N."/>
            <person name="Riley R."/>
            <person name="Savchenko A."/>
            <person name="Shiryaev A."/>
            <person name="Soop K."/>
            <person name="Spirin V."/>
            <person name="Szebenyi C."/>
            <person name="Tomsovsky M."/>
            <person name="Tulloss R.E."/>
            <person name="Uehling J."/>
            <person name="Grigoriev I.V."/>
            <person name="Vagvolgyi C."/>
            <person name="Papp T."/>
            <person name="Martin F.M."/>
            <person name="Miettinen O."/>
            <person name="Hibbett D.S."/>
            <person name="Nagy L.G."/>
        </authorList>
    </citation>
    <scope>NUCLEOTIDE SEQUENCE [LARGE SCALE GENOMIC DNA]</scope>
    <source>
        <strain evidence="7 8">CBS 962.96</strain>
    </source>
</reference>
<dbReference type="InterPro" id="IPR008266">
    <property type="entry name" value="Tyr_kinase_AS"/>
</dbReference>
<dbReference type="SMART" id="SM00220">
    <property type="entry name" value="S_TKc"/>
    <property type="match status" value="1"/>
</dbReference>
<dbReference type="OrthoDB" id="5979581at2759"/>
<dbReference type="PANTHER" id="PTHR45646">
    <property type="entry name" value="SERINE/THREONINE-PROTEIN KINASE DOA-RELATED"/>
    <property type="match status" value="1"/>
</dbReference>
<dbReference type="PANTHER" id="PTHR45646:SF11">
    <property type="entry name" value="SERINE_THREONINE-PROTEIN KINASE DOA"/>
    <property type="match status" value="1"/>
</dbReference>
<name>A0A4S8MM07_DENBC</name>
<dbReference type="PROSITE" id="PS50011">
    <property type="entry name" value="PROTEIN_KINASE_DOM"/>
    <property type="match status" value="1"/>
</dbReference>
<sequence length="293" mass="33048">MPQVGVVFADRIHVIEDHFIHAGPNGSHVCLVSQFAGPSLLDMHQCLDRTSGSRKVAKQVSEAVKMLHSSGILHGDLSSSNILFKMSRSASQWSDFWAAPKYIKFPLRTLDPPFGVVAPVDSECLLSFIQEDVLLINCGQAVFSKCLLTDYQPAILLHYLSPEGLFGAEIGLPSNIWALACILFEIRTGAPIFDSFFYGHNFIVKQIVELGKLPEVWWASWNDRTDWFNVTGHPLPDEEQIRNGIIFAVKSTLQQKLVSLLEELLGKMLKYDPDEWLSIEEVVEHRWFLYSDC</sequence>
<dbReference type="PROSITE" id="PS00109">
    <property type="entry name" value="PROTEIN_KINASE_TYR"/>
    <property type="match status" value="1"/>
</dbReference>
<dbReference type="GO" id="GO:0005634">
    <property type="term" value="C:nucleus"/>
    <property type="evidence" value="ECO:0007669"/>
    <property type="project" value="TreeGrafter"/>
</dbReference>
<feature type="domain" description="Protein kinase" evidence="6">
    <location>
        <begin position="1"/>
        <end position="288"/>
    </location>
</feature>
<accession>A0A4S8MM07</accession>
<keyword evidence="5" id="KW-0067">ATP-binding</keyword>
<dbReference type="AlphaFoldDB" id="A0A4S8MM07"/>
<dbReference type="SUPFAM" id="SSF56112">
    <property type="entry name" value="Protein kinase-like (PK-like)"/>
    <property type="match status" value="1"/>
</dbReference>
<proteinExistence type="predicted"/>
<dbReference type="GO" id="GO:0004674">
    <property type="term" value="F:protein serine/threonine kinase activity"/>
    <property type="evidence" value="ECO:0007669"/>
    <property type="project" value="UniProtKB-KW"/>
</dbReference>
<evidence type="ECO:0000313" key="8">
    <source>
        <dbReference type="Proteomes" id="UP000297245"/>
    </source>
</evidence>
<evidence type="ECO:0000256" key="3">
    <source>
        <dbReference type="ARBA" id="ARBA00022741"/>
    </source>
</evidence>
<dbReference type="GO" id="GO:0005524">
    <property type="term" value="F:ATP binding"/>
    <property type="evidence" value="ECO:0007669"/>
    <property type="project" value="UniProtKB-KW"/>
</dbReference>
<dbReference type="Proteomes" id="UP000297245">
    <property type="component" value="Unassembled WGS sequence"/>
</dbReference>
<keyword evidence="1" id="KW-0723">Serine/threonine-protein kinase</keyword>
<protein>
    <submittedName>
        <fullName evidence="7">Kinase-like protein</fullName>
    </submittedName>
</protein>
<keyword evidence="4 7" id="KW-0418">Kinase</keyword>
<evidence type="ECO:0000256" key="4">
    <source>
        <dbReference type="ARBA" id="ARBA00022777"/>
    </source>
</evidence>
<dbReference type="InterPro" id="IPR011009">
    <property type="entry name" value="Kinase-like_dom_sf"/>
</dbReference>
<dbReference type="InterPro" id="IPR000719">
    <property type="entry name" value="Prot_kinase_dom"/>
</dbReference>
<organism evidence="7 8">
    <name type="scientific">Dendrothele bispora (strain CBS 962.96)</name>
    <dbReference type="NCBI Taxonomy" id="1314807"/>
    <lineage>
        <taxon>Eukaryota</taxon>
        <taxon>Fungi</taxon>
        <taxon>Dikarya</taxon>
        <taxon>Basidiomycota</taxon>
        <taxon>Agaricomycotina</taxon>
        <taxon>Agaricomycetes</taxon>
        <taxon>Agaricomycetidae</taxon>
        <taxon>Agaricales</taxon>
        <taxon>Agaricales incertae sedis</taxon>
        <taxon>Dendrothele</taxon>
    </lineage>
</organism>
<dbReference type="EMBL" id="ML179069">
    <property type="protein sequence ID" value="THV03264.1"/>
    <property type="molecule type" value="Genomic_DNA"/>
</dbReference>
<gene>
    <name evidence="7" type="ORF">K435DRAFT_817407</name>
</gene>
<keyword evidence="3" id="KW-0547">Nucleotide-binding</keyword>
<evidence type="ECO:0000256" key="5">
    <source>
        <dbReference type="ARBA" id="ARBA00022840"/>
    </source>
</evidence>
<keyword evidence="8" id="KW-1185">Reference proteome</keyword>
<dbReference type="Pfam" id="PF00069">
    <property type="entry name" value="Pkinase"/>
    <property type="match status" value="1"/>
</dbReference>
<evidence type="ECO:0000259" key="6">
    <source>
        <dbReference type="PROSITE" id="PS50011"/>
    </source>
</evidence>
<evidence type="ECO:0000313" key="7">
    <source>
        <dbReference type="EMBL" id="THV03264.1"/>
    </source>
</evidence>